<accession>A0ABR5SCR8</accession>
<evidence type="ECO:0000313" key="7">
    <source>
        <dbReference type="EMBL" id="KWT78194.1"/>
    </source>
</evidence>
<dbReference type="Pfam" id="PF01475">
    <property type="entry name" value="FUR"/>
    <property type="match status" value="1"/>
</dbReference>
<protein>
    <submittedName>
        <fullName evidence="7">Ferric uptake regulation protein Fur</fullName>
    </submittedName>
</protein>
<sequence length="156" mass="17581">MALTNATSLQYNIHMEHHTVMAIAALKDKGFRLTKIRKLIIEIFFSNTVTPISAPELKTHLMALDVKVNKTTVYRELDFLSAQGIIVEVNAGDGKKRYELDRSDHHHHILCLKCSAVECVTIEDCALEEQLSRVDLKNFKVTGHALNFFGLCVGCR</sequence>
<dbReference type="InterPro" id="IPR036390">
    <property type="entry name" value="WH_DNA-bd_sf"/>
</dbReference>
<comment type="similarity">
    <text evidence="1">Belongs to the Fur family.</text>
</comment>
<name>A0ABR5SCR8_9BACT</name>
<dbReference type="InterPro" id="IPR002481">
    <property type="entry name" value="FUR"/>
</dbReference>
<reference evidence="7 8" key="1">
    <citation type="submission" date="2015-11" db="EMBL/GenBank/DDBJ databases">
        <authorList>
            <person name="Lin W."/>
        </authorList>
    </citation>
    <scope>NUCLEOTIDE SEQUENCE [LARGE SCALE GENOMIC DNA]</scope>
    <source>
        <strain evidence="7 8">HCH-1</strain>
    </source>
</reference>
<evidence type="ECO:0000256" key="1">
    <source>
        <dbReference type="ARBA" id="ARBA00007957"/>
    </source>
</evidence>
<dbReference type="PANTHER" id="PTHR33202:SF7">
    <property type="entry name" value="FERRIC UPTAKE REGULATION PROTEIN"/>
    <property type="match status" value="1"/>
</dbReference>
<keyword evidence="5" id="KW-0238">DNA-binding</keyword>
<evidence type="ECO:0000313" key="8">
    <source>
        <dbReference type="Proteomes" id="UP000060487"/>
    </source>
</evidence>
<dbReference type="RefSeq" id="WP_085053538.1">
    <property type="nucleotide sequence ID" value="NZ_LNQR01000118.1"/>
</dbReference>
<dbReference type="Gene3D" id="1.10.10.10">
    <property type="entry name" value="Winged helix-like DNA-binding domain superfamily/Winged helix DNA-binding domain"/>
    <property type="match status" value="1"/>
</dbReference>
<keyword evidence="4" id="KW-0805">Transcription regulation</keyword>
<dbReference type="CDD" id="cd07153">
    <property type="entry name" value="Fur_like"/>
    <property type="match status" value="1"/>
</dbReference>
<comment type="caution">
    <text evidence="7">The sequence shown here is derived from an EMBL/GenBank/DDBJ whole genome shotgun (WGS) entry which is preliminary data.</text>
</comment>
<organism evidence="7 8">
    <name type="scientific">Candidatus Magnetominusculus xianensis</name>
    <dbReference type="NCBI Taxonomy" id="1748249"/>
    <lineage>
        <taxon>Bacteria</taxon>
        <taxon>Pseudomonadati</taxon>
        <taxon>Nitrospirota</taxon>
        <taxon>Nitrospiria</taxon>
        <taxon>Nitrospirales</taxon>
        <taxon>Nitrospiraceae</taxon>
        <taxon>Candidatus Magnetominusculus</taxon>
    </lineage>
</organism>
<evidence type="ECO:0000256" key="5">
    <source>
        <dbReference type="ARBA" id="ARBA00023125"/>
    </source>
</evidence>
<evidence type="ECO:0000256" key="3">
    <source>
        <dbReference type="ARBA" id="ARBA00022833"/>
    </source>
</evidence>
<evidence type="ECO:0000256" key="2">
    <source>
        <dbReference type="ARBA" id="ARBA00022491"/>
    </source>
</evidence>
<dbReference type="Proteomes" id="UP000060487">
    <property type="component" value="Unassembled WGS sequence"/>
</dbReference>
<keyword evidence="8" id="KW-1185">Reference proteome</keyword>
<dbReference type="Gene3D" id="3.30.1490.190">
    <property type="match status" value="1"/>
</dbReference>
<dbReference type="PANTHER" id="PTHR33202">
    <property type="entry name" value="ZINC UPTAKE REGULATION PROTEIN"/>
    <property type="match status" value="1"/>
</dbReference>
<gene>
    <name evidence="7" type="primary">fur</name>
    <name evidence="7" type="ORF">ASN18_2921</name>
</gene>
<keyword evidence="6" id="KW-0804">Transcription</keyword>
<keyword evidence="2" id="KW-0678">Repressor</keyword>
<dbReference type="InterPro" id="IPR043135">
    <property type="entry name" value="Fur_C"/>
</dbReference>
<proteinExistence type="inferred from homology"/>
<dbReference type="EMBL" id="LNQR01000118">
    <property type="protein sequence ID" value="KWT78194.1"/>
    <property type="molecule type" value="Genomic_DNA"/>
</dbReference>
<keyword evidence="3" id="KW-0862">Zinc</keyword>
<evidence type="ECO:0000256" key="4">
    <source>
        <dbReference type="ARBA" id="ARBA00023015"/>
    </source>
</evidence>
<dbReference type="SUPFAM" id="SSF46785">
    <property type="entry name" value="Winged helix' DNA-binding domain"/>
    <property type="match status" value="1"/>
</dbReference>
<dbReference type="InterPro" id="IPR036388">
    <property type="entry name" value="WH-like_DNA-bd_sf"/>
</dbReference>
<evidence type="ECO:0000256" key="6">
    <source>
        <dbReference type="ARBA" id="ARBA00023163"/>
    </source>
</evidence>